<dbReference type="Proteomes" id="UP001200145">
    <property type="component" value="Unassembled WGS sequence"/>
</dbReference>
<evidence type="ECO:0000259" key="2">
    <source>
        <dbReference type="SMART" id="SM00563"/>
    </source>
</evidence>
<dbReference type="EMBL" id="JAKEVY010000008">
    <property type="protein sequence ID" value="MCF1716972.1"/>
    <property type="molecule type" value="Genomic_DNA"/>
</dbReference>
<organism evidence="3 4">
    <name type="scientific">Flavihumibacter fluminis</name>
    <dbReference type="NCBI Taxonomy" id="2909236"/>
    <lineage>
        <taxon>Bacteria</taxon>
        <taxon>Pseudomonadati</taxon>
        <taxon>Bacteroidota</taxon>
        <taxon>Chitinophagia</taxon>
        <taxon>Chitinophagales</taxon>
        <taxon>Chitinophagaceae</taxon>
        <taxon>Flavihumibacter</taxon>
    </lineage>
</organism>
<comment type="caution">
    <text evidence="3">The sequence shown here is derived from an EMBL/GenBank/DDBJ whole genome shotgun (WGS) entry which is preliminary data.</text>
</comment>
<accession>A0ABS9BN84</accession>
<name>A0ABS9BN84_9BACT</name>
<dbReference type="SMART" id="SM00563">
    <property type="entry name" value="PlsC"/>
    <property type="match status" value="1"/>
</dbReference>
<feature type="transmembrane region" description="Helical" evidence="1">
    <location>
        <begin position="300"/>
        <end position="320"/>
    </location>
</feature>
<dbReference type="InterPro" id="IPR002123">
    <property type="entry name" value="Plipid/glycerol_acylTrfase"/>
</dbReference>
<protein>
    <submittedName>
        <fullName evidence="3">1-acyl-sn-glycerol-3-phosphate acyltransferase</fullName>
    </submittedName>
</protein>
<dbReference type="PANTHER" id="PTHR31605">
    <property type="entry name" value="GLYCEROL-3-PHOSPHATE O-ACYLTRANSFERASE 1"/>
    <property type="match status" value="1"/>
</dbReference>
<keyword evidence="4" id="KW-1185">Reference proteome</keyword>
<feature type="domain" description="Phospholipid/glycerol acyltransferase" evidence="2">
    <location>
        <begin position="35"/>
        <end position="162"/>
    </location>
</feature>
<sequence>MLYRLVKLLMTLATRIFYRKIHFLNSHNIPATGPAILIANHPGSLMDAALLGLLLNRPIHFFARGDIFKSRLIHRILNALHMHPIHHHQYNRSFLGVNDDSFEIALNLLQKGELVLFFPEGFSHVEYFLLPFKKGTFRLAFQALEKNQHISLPIVPVGFHYSHPTELFSTVWVKAGAPIETADFYAAYQTNPAQAIRKLTDIAFESIQELTIQVQASFSRELFHLLQLFRSHNSYQIADPMEQWQQEKKISLNFSRIHEKLLDTYRFYVHLLKQHQIKEEGLLPINLSPVSKTNKLMCRLLAAPGFLLHAPPLFIAKWIADTKVTRIDFYAWILVASAALLDICWILLIFLVFTIDHSLLAGMTFFIISIFFGWLTWKCAPCLILHRQELELKKIPESTVQQIRVMKEELISSLRVFLS</sequence>
<keyword evidence="3" id="KW-0808">Transferase</keyword>
<dbReference type="GO" id="GO:0016746">
    <property type="term" value="F:acyltransferase activity"/>
    <property type="evidence" value="ECO:0007669"/>
    <property type="project" value="UniProtKB-KW"/>
</dbReference>
<dbReference type="SUPFAM" id="SSF69593">
    <property type="entry name" value="Glycerol-3-phosphate (1)-acyltransferase"/>
    <property type="match status" value="1"/>
</dbReference>
<keyword evidence="1" id="KW-0812">Transmembrane</keyword>
<keyword evidence="1" id="KW-1133">Transmembrane helix</keyword>
<feature type="transmembrane region" description="Helical" evidence="1">
    <location>
        <begin position="329"/>
        <end position="353"/>
    </location>
</feature>
<evidence type="ECO:0000256" key="1">
    <source>
        <dbReference type="SAM" id="Phobius"/>
    </source>
</evidence>
<dbReference type="RefSeq" id="WP_234868611.1">
    <property type="nucleotide sequence ID" value="NZ_JAKEVY010000008.1"/>
</dbReference>
<dbReference type="Pfam" id="PF01553">
    <property type="entry name" value="Acyltransferase"/>
    <property type="match status" value="1"/>
</dbReference>
<dbReference type="InterPro" id="IPR052744">
    <property type="entry name" value="GPAT/DAPAT"/>
</dbReference>
<feature type="transmembrane region" description="Helical" evidence="1">
    <location>
        <begin position="359"/>
        <end position="377"/>
    </location>
</feature>
<evidence type="ECO:0000313" key="4">
    <source>
        <dbReference type="Proteomes" id="UP001200145"/>
    </source>
</evidence>
<gene>
    <name evidence="3" type="ORF">L0U88_20185</name>
</gene>
<reference evidence="3 4" key="1">
    <citation type="submission" date="2022-01" db="EMBL/GenBank/DDBJ databases">
        <title>Flavihumibacter sp. nov., isolated from sediment of a river.</title>
        <authorList>
            <person name="Liu H."/>
        </authorList>
    </citation>
    <scope>NUCLEOTIDE SEQUENCE [LARGE SCALE GENOMIC DNA]</scope>
    <source>
        <strain evidence="3 4">RY-1</strain>
    </source>
</reference>
<proteinExistence type="predicted"/>
<evidence type="ECO:0000313" key="3">
    <source>
        <dbReference type="EMBL" id="MCF1716972.1"/>
    </source>
</evidence>
<keyword evidence="1" id="KW-0472">Membrane</keyword>
<dbReference type="PANTHER" id="PTHR31605:SF0">
    <property type="entry name" value="GLYCEROL-3-PHOSPHATE O-ACYLTRANSFERASE 1"/>
    <property type="match status" value="1"/>
</dbReference>
<keyword evidence="3" id="KW-0012">Acyltransferase</keyword>